<accession>A0A0E0PYT4</accession>
<evidence type="ECO:0000313" key="3">
    <source>
        <dbReference type="EnsemblPlants" id="ORUFI06G18490.1"/>
    </source>
</evidence>
<feature type="compositionally biased region" description="Polar residues" evidence="2">
    <location>
        <begin position="993"/>
        <end position="1002"/>
    </location>
</feature>
<dbReference type="Proteomes" id="UP000008022">
    <property type="component" value="Unassembled WGS sequence"/>
</dbReference>
<dbReference type="PANTHER" id="PTHR10004:SF8">
    <property type="entry name" value="OS06G0538200 PROTEIN"/>
    <property type="match status" value="1"/>
</dbReference>
<organism evidence="3 4">
    <name type="scientific">Oryza rufipogon</name>
    <name type="common">Brownbeard rice</name>
    <name type="synonym">Asian wild rice</name>
    <dbReference type="NCBI Taxonomy" id="4529"/>
    <lineage>
        <taxon>Eukaryota</taxon>
        <taxon>Viridiplantae</taxon>
        <taxon>Streptophyta</taxon>
        <taxon>Embryophyta</taxon>
        <taxon>Tracheophyta</taxon>
        <taxon>Spermatophyta</taxon>
        <taxon>Magnoliopsida</taxon>
        <taxon>Liliopsida</taxon>
        <taxon>Poales</taxon>
        <taxon>Poaceae</taxon>
        <taxon>BOP clade</taxon>
        <taxon>Oryzoideae</taxon>
        <taxon>Oryzeae</taxon>
        <taxon>Oryzinae</taxon>
        <taxon>Oryza</taxon>
    </lineage>
</organism>
<feature type="region of interest" description="Disordered" evidence="2">
    <location>
        <begin position="443"/>
        <end position="502"/>
    </location>
</feature>
<feature type="compositionally biased region" description="Acidic residues" evidence="2">
    <location>
        <begin position="443"/>
        <end position="457"/>
    </location>
</feature>
<evidence type="ECO:0000256" key="2">
    <source>
        <dbReference type="SAM" id="MobiDB-lite"/>
    </source>
</evidence>
<feature type="compositionally biased region" description="Acidic residues" evidence="2">
    <location>
        <begin position="490"/>
        <end position="502"/>
    </location>
</feature>
<reference evidence="4" key="1">
    <citation type="submission" date="2013-06" db="EMBL/GenBank/DDBJ databases">
        <authorList>
            <person name="Zhao Q."/>
        </authorList>
    </citation>
    <scope>NUCLEOTIDE SEQUENCE</scope>
    <source>
        <strain evidence="4">cv. W1943</strain>
    </source>
</reference>
<feature type="coiled-coil region" evidence="1">
    <location>
        <begin position="781"/>
        <end position="808"/>
    </location>
</feature>
<feature type="compositionally biased region" description="Acidic residues" evidence="2">
    <location>
        <begin position="472"/>
        <end position="481"/>
    </location>
</feature>
<evidence type="ECO:0000313" key="4">
    <source>
        <dbReference type="Proteomes" id="UP000008022"/>
    </source>
</evidence>
<dbReference type="HOGENOM" id="CLU_017178_0_0_1"/>
<dbReference type="STRING" id="4529.A0A0E0PYT4"/>
<keyword evidence="1" id="KW-0175">Coiled coil</keyword>
<evidence type="ECO:0000256" key="1">
    <source>
        <dbReference type="SAM" id="Coils"/>
    </source>
</evidence>
<sequence>MPDSSADPQPPLQPSAAAANPDPDMPPRKAPASGAGKLKRPLTLKLRAAAEQRLAHLRDRLRLHPLPPPPPRALAPEGSPEEAALRALGLLGFARLGPAFSSSASEPLRPDLVAHLVAYYDPPQRRSFVRGVRVAVTRKHFADALCLPCKPSPAAAPPPPEDADPAAVAAAAMELLQAYVLPPFQGDDMCILPPEVAAAEQAVRDGSAHRVDWAGLIWGLVEKEMQDLPKRDDGLCYYGAYLQRLIWAQKPELFERTEEGERGGEVVLEVSDMDEEDGEDDTDVKSKSMEELESGDADADAKNSNLEKSEAGGADLRSNCLEELVSGDADVRGTSAEELESHVEDKVSKGLEETRAEDVDANHMDLDESEAVDEDAKGKSFGESEMGFVSVEEVSVTHEVMLPNYEEVATEGDGDTAMAAVENDAGSLAETVVMTHEEFVAVPEDDEEEADGDEENDATGLSLGIGSANDYDSTDGEEDANVENLGEGDSGNEEAEESEEDAFGQYRGEDMNWTMGDEKDHGSDFVNLQFDNLNKGDDEIRNEVSYDDGFSGKMGSLHGMTSTNLLQAMSSIPATYNVSENAPDLSSGEFLAMGADAHKNGLDLGTGSSYFFENNGKRHIGEIEEYNDPMPGHEQFDQRNPNKRMRNSNNSSIPPGSSVFNAHFAEPFQSLMSKASMFYEQKERELQDVLVEKQYLANMLQEKEQIIQSLNSARFEQENKWQAELRRFEHDLNVMAQLVTGYRRALKQNRASFDEYRKKFPCDKPRYCDVAGGGGLVLSVKELEKKRLEEVQQKLAIANEMIENFQHEWFSKLDDWARSIHFIWCRTEELIREINLLREKRKATVTNPATEEAKVTTPATEVAEVTTAATGVEVTTPATEKVEVTTPATEKVEVTTPATEKVEVTTPATEEAKITTAATEEVEVTTPATEEVEVTTPSTKEVEVTIAATEEAEVTTPATEEAEVSTPATEEVEGTTPATEKVEGSDVKMPTGLPTTAMSLWI</sequence>
<proteinExistence type="predicted"/>
<dbReference type="EnsemblPlants" id="ORUFI06G18490.1">
    <property type="protein sequence ID" value="ORUFI06G18490.1"/>
    <property type="gene ID" value="ORUFI06G18490"/>
</dbReference>
<name>A0A0E0PYT4_ORYRU</name>
<dbReference type="PANTHER" id="PTHR10004">
    <property type="entry name" value="OS06G0538200 PROTEIN"/>
    <property type="match status" value="1"/>
</dbReference>
<feature type="region of interest" description="Disordered" evidence="2">
    <location>
        <begin position="257"/>
        <end position="314"/>
    </location>
</feature>
<dbReference type="AlphaFoldDB" id="A0A0E0PYT4"/>
<feature type="region of interest" description="Disordered" evidence="2">
    <location>
        <begin position="626"/>
        <end position="655"/>
    </location>
</feature>
<dbReference type="OMA" id="RLIWAQK"/>
<keyword evidence="4" id="KW-1185">Reference proteome</keyword>
<dbReference type="eggNOG" id="ENOG502QR7V">
    <property type="taxonomic scope" value="Eukaryota"/>
</dbReference>
<feature type="compositionally biased region" description="Basic and acidic residues" evidence="2">
    <location>
        <begin position="299"/>
        <end position="310"/>
    </location>
</feature>
<feature type="compositionally biased region" description="Acidic residues" evidence="2">
    <location>
        <begin position="271"/>
        <end position="282"/>
    </location>
</feature>
<feature type="region of interest" description="Disordered" evidence="2">
    <location>
        <begin position="1"/>
        <end position="42"/>
    </location>
</feature>
<protein>
    <submittedName>
        <fullName evidence="3">Uncharacterized protein</fullName>
    </submittedName>
</protein>
<feature type="compositionally biased region" description="Low complexity" evidence="2">
    <location>
        <begin position="952"/>
        <end position="969"/>
    </location>
</feature>
<feature type="region of interest" description="Disordered" evidence="2">
    <location>
        <begin position="952"/>
        <end position="1002"/>
    </location>
</feature>
<reference evidence="3" key="2">
    <citation type="submission" date="2015-06" db="UniProtKB">
        <authorList>
            <consortium name="EnsemblPlants"/>
        </authorList>
    </citation>
    <scope>IDENTIFICATION</scope>
</reference>
<dbReference type="Gramene" id="ORUFI06G18490.1">
    <property type="protein sequence ID" value="ORUFI06G18490.1"/>
    <property type="gene ID" value="ORUFI06G18490"/>
</dbReference>